<evidence type="ECO:0000313" key="2">
    <source>
        <dbReference type="Proteomes" id="UP000652219"/>
    </source>
</evidence>
<protein>
    <submittedName>
        <fullName evidence="1">Uncharacterized protein</fullName>
    </submittedName>
</protein>
<dbReference type="Proteomes" id="UP000652219">
    <property type="component" value="Unassembled WGS sequence"/>
</dbReference>
<proteinExistence type="predicted"/>
<organism evidence="1 2">
    <name type="scientific">Colletotrichum sojae</name>
    <dbReference type="NCBI Taxonomy" id="2175907"/>
    <lineage>
        <taxon>Eukaryota</taxon>
        <taxon>Fungi</taxon>
        <taxon>Dikarya</taxon>
        <taxon>Ascomycota</taxon>
        <taxon>Pezizomycotina</taxon>
        <taxon>Sordariomycetes</taxon>
        <taxon>Hypocreomycetidae</taxon>
        <taxon>Glomerellales</taxon>
        <taxon>Glomerellaceae</taxon>
        <taxon>Colletotrichum</taxon>
        <taxon>Colletotrichum orchidearum species complex</taxon>
    </lineage>
</organism>
<accession>A0A8H6IM00</accession>
<reference evidence="1 2" key="1">
    <citation type="journal article" date="2020" name="Phytopathology">
        <title>Genome Sequence Resources of Colletotrichum truncatum, C. plurivorum, C. musicola, and C. sojae: Four Species Pathogenic to Soybean (Glycine max).</title>
        <authorList>
            <person name="Rogerio F."/>
            <person name="Boufleur T.R."/>
            <person name="Ciampi-Guillardi M."/>
            <person name="Sukno S.A."/>
            <person name="Thon M.R."/>
            <person name="Massola Junior N.S."/>
            <person name="Baroncelli R."/>
        </authorList>
    </citation>
    <scope>NUCLEOTIDE SEQUENCE [LARGE SCALE GENOMIC DNA]</scope>
    <source>
        <strain evidence="1 2">LFN0009</strain>
    </source>
</reference>
<sequence length="131" mass="14182">MLATSVTAQDRDFASCSSLSCINPESWGVCSQGNSPRAYGVGMVSEAFNVSDEKLSLTLVDGAPDGNLASQEHYEFSTQRLFVGVSPNHNSSGGAAGCALMMQYQAQTFKLAYQRPRKCNQVNFDPHTCCW</sequence>
<dbReference type="EMBL" id="WIGN01000764">
    <property type="protein sequence ID" value="KAF6784168.1"/>
    <property type="molecule type" value="Genomic_DNA"/>
</dbReference>
<keyword evidence="2" id="KW-1185">Reference proteome</keyword>
<dbReference type="AlphaFoldDB" id="A0A8H6IM00"/>
<gene>
    <name evidence="1" type="ORF">CSOJ01_15784</name>
</gene>
<evidence type="ECO:0000313" key="1">
    <source>
        <dbReference type="EMBL" id="KAF6784168.1"/>
    </source>
</evidence>
<name>A0A8H6IM00_9PEZI</name>
<comment type="caution">
    <text evidence="1">The sequence shown here is derived from an EMBL/GenBank/DDBJ whole genome shotgun (WGS) entry which is preliminary data.</text>
</comment>